<evidence type="ECO:0000256" key="6">
    <source>
        <dbReference type="ARBA" id="ARBA00022642"/>
    </source>
</evidence>
<reference evidence="12" key="1">
    <citation type="journal article" date="2023" name="Commun. Biol.">
        <title>Genome analysis of Parmales, the sister group of diatoms, reveals the evolutionary specialization of diatoms from phago-mixotrophs to photoautotrophs.</title>
        <authorList>
            <person name="Ban H."/>
            <person name="Sato S."/>
            <person name="Yoshikawa S."/>
            <person name="Yamada K."/>
            <person name="Nakamura Y."/>
            <person name="Ichinomiya M."/>
            <person name="Sato N."/>
            <person name="Blanc-Mathieu R."/>
            <person name="Endo H."/>
            <person name="Kuwata A."/>
            <person name="Ogata H."/>
        </authorList>
    </citation>
    <scope>NUCLEOTIDE SEQUENCE [LARGE SCALE GENOMIC DNA]</scope>
    <source>
        <strain evidence="12">NIES 3699</strain>
    </source>
</reference>
<comment type="similarity">
    <text evidence="3">Belongs to the FAD-dependent oxidoreductase 2 family. NadB subfamily.</text>
</comment>
<keyword evidence="7" id="KW-0274">FAD</keyword>
<dbReference type="SUPFAM" id="SSF51905">
    <property type="entry name" value="FAD/NAD(P)-binding domain"/>
    <property type="match status" value="1"/>
</dbReference>
<dbReference type="FunFam" id="3.90.700.10:FF:000002">
    <property type="entry name" value="L-aspartate oxidase"/>
    <property type="match status" value="1"/>
</dbReference>
<comment type="caution">
    <text evidence="11">The sequence shown here is derived from an EMBL/GenBank/DDBJ whole genome shotgun (WGS) entry which is preliminary data.</text>
</comment>
<comment type="cofactor">
    <cofactor evidence="1">
        <name>FAD</name>
        <dbReference type="ChEBI" id="CHEBI:57692"/>
    </cofactor>
</comment>
<evidence type="ECO:0000256" key="4">
    <source>
        <dbReference type="ARBA" id="ARBA00012173"/>
    </source>
</evidence>
<evidence type="ECO:0000313" key="12">
    <source>
        <dbReference type="Proteomes" id="UP001165160"/>
    </source>
</evidence>
<evidence type="ECO:0000256" key="5">
    <source>
        <dbReference type="ARBA" id="ARBA00022630"/>
    </source>
</evidence>
<comment type="pathway">
    <text evidence="2">Cofactor biosynthesis; NAD(+) biosynthesis; iminoaspartate from L-aspartate (oxidase route): step 1/1.</text>
</comment>
<keyword evidence="12" id="KW-1185">Reference proteome</keyword>
<dbReference type="EC" id="1.4.3.16" evidence="4"/>
<accession>A0A9W7CD96</accession>
<evidence type="ECO:0000313" key="11">
    <source>
        <dbReference type="EMBL" id="GMI03643.1"/>
    </source>
</evidence>
<sequence>MLTLRRLSTSSRAFSTSSRPTLIVVGTGVAGSSTALKAASNGVKVHMLNSSSHTTNCNSYWAQGGIISRNPSSDDTSDHLSNDIMNAGVNLNVREAVEQLSKLGPERVTEMLLNEKEYASIPFEKDSQGELKYTLEAAHSHPRILYWKDWTGKAITEGLAAACEKHPLITTSTNTIVHDLLLSNPNDSSSSVTGVSCFDHSSNKSYDLHSSLGVVLSTGGLNNIYEHSTNPTGYNALGTSVALGSRVNAEIKDVEYVQFHPTALKLPDSARYLLTEALRGEGAILRDKTGRPFAKDYHPSGELAPRDVVARAVFEEDTKGGAFLDITHRDSEWLKNRFPSIDEYLLERGVDMTKDALPCVPAAHYTCGGVSVDLKGKSSVEGLRVAGEGSRTGVHGGNRLASTSLLEGLVWGAEIGEDLDITKTGDFVITEKESYYNEFDAKNVDERSFELLANLRSLMWNDVGIVRTVSGTSAAIEEITTLTSEAEALFQTVKTQKSCMIRDATVAAGLVAKAANENRVSGGTHFIEDDEEQKMDNA</sequence>
<dbReference type="Pfam" id="PF00890">
    <property type="entry name" value="FAD_binding_2"/>
    <property type="match status" value="1"/>
</dbReference>
<protein>
    <recommendedName>
        <fullName evidence="4">L-aspartate oxidase</fullName>
        <ecNumber evidence="4">1.4.3.16</ecNumber>
    </recommendedName>
</protein>
<dbReference type="PANTHER" id="PTHR42716">
    <property type="entry name" value="L-ASPARTATE OXIDASE"/>
    <property type="match status" value="1"/>
</dbReference>
<dbReference type="Gene3D" id="1.20.58.100">
    <property type="entry name" value="Fumarate reductase/succinate dehydrogenase flavoprotein-like, C-terminal domain"/>
    <property type="match status" value="1"/>
</dbReference>
<dbReference type="InterPro" id="IPR003953">
    <property type="entry name" value="FAD-dep_OxRdtase_2_FAD-bd"/>
</dbReference>
<dbReference type="Gene3D" id="3.50.50.60">
    <property type="entry name" value="FAD/NAD(P)-binding domain"/>
    <property type="match status" value="1"/>
</dbReference>
<feature type="domain" description="FAD-dependent oxidoreductase 2 FAD-binding" evidence="10">
    <location>
        <begin position="22"/>
        <end position="405"/>
    </location>
</feature>
<name>A0A9W7CD96_9STRA</name>
<dbReference type="AlphaFoldDB" id="A0A9W7CD96"/>
<evidence type="ECO:0000256" key="3">
    <source>
        <dbReference type="ARBA" id="ARBA00008562"/>
    </source>
</evidence>
<evidence type="ECO:0000256" key="1">
    <source>
        <dbReference type="ARBA" id="ARBA00001974"/>
    </source>
</evidence>
<dbReference type="InterPro" id="IPR005288">
    <property type="entry name" value="NadB"/>
</dbReference>
<dbReference type="SUPFAM" id="SSF56425">
    <property type="entry name" value="Succinate dehydrogenase/fumarate reductase flavoprotein, catalytic domain"/>
    <property type="match status" value="1"/>
</dbReference>
<evidence type="ECO:0000256" key="7">
    <source>
        <dbReference type="ARBA" id="ARBA00022827"/>
    </source>
</evidence>
<keyword evidence="8" id="KW-0560">Oxidoreductase</keyword>
<dbReference type="SUPFAM" id="SSF46977">
    <property type="entry name" value="Succinate dehydrogenase/fumarate reductase flavoprotein C-terminal domain"/>
    <property type="match status" value="1"/>
</dbReference>
<dbReference type="GO" id="GO:0009435">
    <property type="term" value="P:NAD+ biosynthetic process"/>
    <property type="evidence" value="ECO:0007669"/>
    <property type="project" value="InterPro"/>
</dbReference>
<dbReference type="InterPro" id="IPR027477">
    <property type="entry name" value="Succ_DH/fumarate_Rdtase_cat_sf"/>
</dbReference>
<keyword evidence="6" id="KW-0662">Pyridine nucleotide biosynthesis</keyword>
<keyword evidence="5" id="KW-0285">Flavoprotein</keyword>
<gene>
    <name evidence="11" type="ORF">TrVE_jg3559</name>
</gene>
<dbReference type="Proteomes" id="UP001165160">
    <property type="component" value="Unassembled WGS sequence"/>
</dbReference>
<dbReference type="InterPro" id="IPR037099">
    <property type="entry name" value="Fum_R/Succ_DH_flav-like_C_sf"/>
</dbReference>
<dbReference type="PANTHER" id="PTHR42716:SF2">
    <property type="entry name" value="L-ASPARTATE OXIDASE, CHLOROPLASTIC"/>
    <property type="match status" value="1"/>
</dbReference>
<comment type="catalytic activity">
    <reaction evidence="9">
        <text>L-aspartate + O2 = iminosuccinate + H2O2</text>
        <dbReference type="Rhea" id="RHEA:25876"/>
        <dbReference type="ChEBI" id="CHEBI:15379"/>
        <dbReference type="ChEBI" id="CHEBI:16240"/>
        <dbReference type="ChEBI" id="CHEBI:29991"/>
        <dbReference type="ChEBI" id="CHEBI:77875"/>
        <dbReference type="EC" id="1.4.3.16"/>
    </reaction>
</comment>
<proteinExistence type="inferred from homology"/>
<dbReference type="GO" id="GO:0008734">
    <property type="term" value="F:L-aspartate oxidase activity"/>
    <property type="evidence" value="ECO:0007669"/>
    <property type="project" value="UniProtKB-EC"/>
</dbReference>
<evidence type="ECO:0000259" key="10">
    <source>
        <dbReference type="Pfam" id="PF00890"/>
    </source>
</evidence>
<evidence type="ECO:0000256" key="8">
    <source>
        <dbReference type="ARBA" id="ARBA00023002"/>
    </source>
</evidence>
<dbReference type="Gene3D" id="3.90.700.10">
    <property type="entry name" value="Succinate dehydrogenase/fumarate reductase flavoprotein, catalytic domain"/>
    <property type="match status" value="1"/>
</dbReference>
<organism evidence="11 12">
    <name type="scientific">Triparma verrucosa</name>
    <dbReference type="NCBI Taxonomy" id="1606542"/>
    <lineage>
        <taxon>Eukaryota</taxon>
        <taxon>Sar</taxon>
        <taxon>Stramenopiles</taxon>
        <taxon>Ochrophyta</taxon>
        <taxon>Bolidophyceae</taxon>
        <taxon>Parmales</taxon>
        <taxon>Triparmaceae</taxon>
        <taxon>Triparma</taxon>
    </lineage>
</organism>
<dbReference type="EMBL" id="BRXX01000305">
    <property type="protein sequence ID" value="GMI03643.1"/>
    <property type="molecule type" value="Genomic_DNA"/>
</dbReference>
<evidence type="ECO:0000256" key="9">
    <source>
        <dbReference type="ARBA" id="ARBA00050942"/>
    </source>
</evidence>
<dbReference type="InterPro" id="IPR036188">
    <property type="entry name" value="FAD/NAD-bd_sf"/>
</dbReference>
<evidence type="ECO:0000256" key="2">
    <source>
        <dbReference type="ARBA" id="ARBA00004950"/>
    </source>
</evidence>